<keyword evidence="4" id="KW-1185">Reference proteome</keyword>
<reference evidence="3" key="2">
    <citation type="submission" date="2025-09" db="UniProtKB">
        <authorList>
            <consortium name="Ensembl"/>
        </authorList>
    </citation>
    <scope>IDENTIFICATION</scope>
</reference>
<reference evidence="3" key="1">
    <citation type="submission" date="2025-08" db="UniProtKB">
        <authorList>
            <consortium name="Ensembl"/>
        </authorList>
    </citation>
    <scope>IDENTIFICATION</scope>
</reference>
<dbReference type="Ensembl" id="ENSMAMT00000005894.2">
    <property type="protein sequence ID" value="ENSMAMP00000005736.1"/>
    <property type="gene ID" value="ENSMAMG00000003902.2"/>
</dbReference>
<dbReference type="RefSeq" id="XP_026157407.1">
    <property type="nucleotide sequence ID" value="XM_026301622.2"/>
</dbReference>
<organism evidence="3 4">
    <name type="scientific">Mastacembelus armatus</name>
    <name type="common">zig-zag eel</name>
    <dbReference type="NCBI Taxonomy" id="205130"/>
    <lineage>
        <taxon>Eukaryota</taxon>
        <taxon>Metazoa</taxon>
        <taxon>Chordata</taxon>
        <taxon>Craniata</taxon>
        <taxon>Vertebrata</taxon>
        <taxon>Euteleostomi</taxon>
        <taxon>Actinopterygii</taxon>
        <taxon>Neopterygii</taxon>
        <taxon>Teleostei</taxon>
        <taxon>Neoteleostei</taxon>
        <taxon>Acanthomorphata</taxon>
        <taxon>Anabantaria</taxon>
        <taxon>Synbranchiformes</taxon>
        <taxon>Mastacembelidae</taxon>
        <taxon>Mastacembelus</taxon>
    </lineage>
</organism>
<protein>
    <submittedName>
        <fullName evidence="3">ADP-ribosylation factor-like 6 interacting protein 6</fullName>
    </submittedName>
</protein>
<dbReference type="Pfam" id="PF15062">
    <property type="entry name" value="ARL6IP6"/>
    <property type="match status" value="1"/>
</dbReference>
<accession>A0A3Q3L7Y6</accession>
<dbReference type="FunCoup" id="A0A3Q3L7Y6">
    <property type="interactions" value="505"/>
</dbReference>
<dbReference type="OrthoDB" id="10070125at2759"/>
<feature type="transmembrane region" description="Helical" evidence="2">
    <location>
        <begin position="97"/>
        <end position="121"/>
    </location>
</feature>
<dbReference type="InterPro" id="IPR029383">
    <property type="entry name" value="ARL6IP6"/>
</dbReference>
<feature type="transmembrane region" description="Helical" evidence="2">
    <location>
        <begin position="149"/>
        <end position="169"/>
    </location>
</feature>
<keyword evidence="2" id="KW-0812">Transmembrane</keyword>
<dbReference type="PANTHER" id="PTHR28640:SF1">
    <property type="entry name" value="ADP-RIBOSYLATION FACTOR-LIKE PROTEIN 6-INTERACTING PROTEIN 6"/>
    <property type="match status" value="1"/>
</dbReference>
<dbReference type="PANTHER" id="PTHR28640">
    <property type="entry name" value="ADP-RIBOSYLATION FACTOR-LIKE PROTEIN 6-INTERACTING PROTEIN 6"/>
    <property type="match status" value="1"/>
</dbReference>
<evidence type="ECO:0000256" key="1">
    <source>
        <dbReference type="SAM" id="MobiDB-lite"/>
    </source>
</evidence>
<feature type="transmembrane region" description="Helical" evidence="2">
    <location>
        <begin position="50"/>
        <end position="76"/>
    </location>
</feature>
<feature type="region of interest" description="Disordered" evidence="1">
    <location>
        <begin position="1"/>
        <end position="43"/>
    </location>
</feature>
<sequence>MKMPRSVTDRDVLRESFDGSYSPEDTERPETGGLTGPAFSNRSGSKPWSVVALSVLGSVLAVAAVGCFCALIYPILKELRAETVRGEDGTQVKILGFWSILVLSVFVGCICCAFSWTLAYFDSYQPGMVFPTPLALAHLRDVSGHGFHLGYGVAILNGIMATLAVIWSLI</sequence>
<name>A0A3Q3L7Y6_9TELE</name>
<evidence type="ECO:0000313" key="4">
    <source>
        <dbReference type="Proteomes" id="UP000261640"/>
    </source>
</evidence>
<evidence type="ECO:0000256" key="2">
    <source>
        <dbReference type="SAM" id="Phobius"/>
    </source>
</evidence>
<dbReference type="GeneID" id="113127230"/>
<keyword evidence="2" id="KW-1133">Transmembrane helix</keyword>
<dbReference type="InParanoid" id="A0A3Q3L7Y6"/>
<dbReference type="CTD" id="151188"/>
<dbReference type="STRING" id="205130.ENSMAMP00000005736"/>
<dbReference type="GeneTree" id="ENSGT00390000009987"/>
<keyword evidence="2" id="KW-0472">Membrane</keyword>
<feature type="compositionally biased region" description="Basic and acidic residues" evidence="1">
    <location>
        <begin position="7"/>
        <end position="17"/>
    </location>
</feature>
<dbReference type="AlphaFoldDB" id="A0A3Q3L7Y6"/>
<dbReference type="Proteomes" id="UP000261640">
    <property type="component" value="Unplaced"/>
</dbReference>
<evidence type="ECO:0000313" key="3">
    <source>
        <dbReference type="Ensembl" id="ENSMAMP00000005736.1"/>
    </source>
</evidence>
<proteinExistence type="predicted"/>